<gene>
    <name evidence="1" type="ORF">Scep_001065</name>
</gene>
<dbReference type="AlphaFoldDB" id="A0AAP0LB19"/>
<proteinExistence type="predicted"/>
<accession>A0AAP0LB19</accession>
<dbReference type="PANTHER" id="PTHR34222:SF99">
    <property type="entry name" value="PROTEIN, PUTATIVE-RELATED"/>
    <property type="match status" value="1"/>
</dbReference>
<comment type="caution">
    <text evidence="1">The sequence shown here is derived from an EMBL/GenBank/DDBJ whole genome shotgun (WGS) entry which is preliminary data.</text>
</comment>
<reference evidence="1 2" key="1">
    <citation type="submission" date="2024-01" db="EMBL/GenBank/DDBJ databases">
        <title>Genome assemblies of Stephania.</title>
        <authorList>
            <person name="Yang L."/>
        </authorList>
    </citation>
    <scope>NUCLEOTIDE SEQUENCE [LARGE SCALE GENOMIC DNA]</scope>
    <source>
        <strain evidence="1">JXDWG</strain>
        <tissue evidence="1">Leaf</tissue>
    </source>
</reference>
<dbReference type="EMBL" id="JBBNAG010000001">
    <property type="protein sequence ID" value="KAK9165874.1"/>
    <property type="molecule type" value="Genomic_DNA"/>
</dbReference>
<evidence type="ECO:0000313" key="2">
    <source>
        <dbReference type="Proteomes" id="UP001419268"/>
    </source>
</evidence>
<protein>
    <submittedName>
        <fullName evidence="1">Uncharacterized protein</fullName>
    </submittedName>
</protein>
<keyword evidence="2" id="KW-1185">Reference proteome</keyword>
<dbReference type="PANTHER" id="PTHR34222">
    <property type="entry name" value="GAG_PRE-INTEGRS DOMAIN-CONTAINING PROTEIN"/>
    <property type="match status" value="1"/>
</dbReference>
<name>A0AAP0LB19_9MAGN</name>
<sequence length="115" mass="13773">MQFLMGLNDIYDHVRNQILVMDPLPNINKAYSMILRVEKQREVNINFAPALETTMAVRNGHVKQFHKWDSKKFVNKDDLVFEFCKRKRHIKDNCFKLHGIPEWYKNNKDRKPLGD</sequence>
<organism evidence="1 2">
    <name type="scientific">Stephania cephalantha</name>
    <dbReference type="NCBI Taxonomy" id="152367"/>
    <lineage>
        <taxon>Eukaryota</taxon>
        <taxon>Viridiplantae</taxon>
        <taxon>Streptophyta</taxon>
        <taxon>Embryophyta</taxon>
        <taxon>Tracheophyta</taxon>
        <taxon>Spermatophyta</taxon>
        <taxon>Magnoliopsida</taxon>
        <taxon>Ranunculales</taxon>
        <taxon>Menispermaceae</taxon>
        <taxon>Menispermoideae</taxon>
        <taxon>Cissampelideae</taxon>
        <taxon>Stephania</taxon>
    </lineage>
</organism>
<evidence type="ECO:0000313" key="1">
    <source>
        <dbReference type="EMBL" id="KAK9165874.1"/>
    </source>
</evidence>
<dbReference type="Proteomes" id="UP001419268">
    <property type="component" value="Unassembled WGS sequence"/>
</dbReference>